<dbReference type="Pfam" id="PF00593">
    <property type="entry name" value="TonB_dep_Rec_b-barrel"/>
    <property type="match status" value="1"/>
</dbReference>
<reference evidence="6 7" key="1">
    <citation type="submission" date="2021-04" db="EMBL/GenBank/DDBJ databases">
        <authorList>
            <person name="Pira H."/>
            <person name="Risdian C."/>
            <person name="Wink J."/>
        </authorList>
    </citation>
    <scope>NUCLEOTIDE SEQUENCE [LARGE SCALE GENOMIC DNA]</scope>
    <source>
        <strain evidence="6 7">WHA3</strain>
    </source>
</reference>
<evidence type="ECO:0000259" key="4">
    <source>
        <dbReference type="Pfam" id="PF00593"/>
    </source>
</evidence>
<comment type="subcellular location">
    <subcellularLocation>
        <location evidence="2">Cell outer membrane</location>
    </subcellularLocation>
</comment>
<feature type="domain" description="TonB-dependent receptor plug" evidence="5">
    <location>
        <begin position="42"/>
        <end position="129"/>
    </location>
</feature>
<dbReference type="Pfam" id="PF07715">
    <property type="entry name" value="Plug"/>
    <property type="match status" value="1"/>
</dbReference>
<proteinExistence type="inferred from homology"/>
<comment type="caution">
    <text evidence="6">The sequence shown here is derived from an EMBL/GenBank/DDBJ whole genome shotgun (WGS) entry which is preliminary data.</text>
</comment>
<accession>A0ABS6SGR9</accession>
<name>A0ABS6SGR9_9SPHN</name>
<dbReference type="InterPro" id="IPR039426">
    <property type="entry name" value="TonB-dep_rcpt-like"/>
</dbReference>
<evidence type="ECO:0000313" key="7">
    <source>
        <dbReference type="Proteomes" id="UP000722336"/>
    </source>
</evidence>
<organism evidence="6 7">
    <name type="scientific">Pacificimonas pallii</name>
    <dbReference type="NCBI Taxonomy" id="2827236"/>
    <lineage>
        <taxon>Bacteria</taxon>
        <taxon>Pseudomonadati</taxon>
        <taxon>Pseudomonadota</taxon>
        <taxon>Alphaproteobacteria</taxon>
        <taxon>Sphingomonadales</taxon>
        <taxon>Sphingosinicellaceae</taxon>
        <taxon>Pacificimonas</taxon>
    </lineage>
</organism>
<dbReference type="PANTHER" id="PTHR30069:SF29">
    <property type="entry name" value="HEMOGLOBIN AND HEMOGLOBIN-HAPTOGLOBIN-BINDING PROTEIN 1-RELATED"/>
    <property type="match status" value="1"/>
</dbReference>
<keyword evidence="1 3" id="KW-0732">Signal</keyword>
<dbReference type="RefSeq" id="WP_218446435.1">
    <property type="nucleotide sequence ID" value="NZ_JAGSPA010000004.1"/>
</dbReference>
<dbReference type="EMBL" id="JAGSPA010000004">
    <property type="protein sequence ID" value="MBV7257594.1"/>
    <property type="molecule type" value="Genomic_DNA"/>
</dbReference>
<evidence type="ECO:0000313" key="6">
    <source>
        <dbReference type="EMBL" id="MBV7257594.1"/>
    </source>
</evidence>
<dbReference type="Proteomes" id="UP000722336">
    <property type="component" value="Unassembled WGS sequence"/>
</dbReference>
<evidence type="ECO:0000256" key="2">
    <source>
        <dbReference type="RuleBase" id="RU003357"/>
    </source>
</evidence>
<dbReference type="PANTHER" id="PTHR30069">
    <property type="entry name" value="TONB-DEPENDENT OUTER MEMBRANE RECEPTOR"/>
    <property type="match status" value="1"/>
</dbReference>
<keyword evidence="2" id="KW-0472">Membrane</keyword>
<keyword evidence="7" id="KW-1185">Reference proteome</keyword>
<evidence type="ECO:0000259" key="5">
    <source>
        <dbReference type="Pfam" id="PF07715"/>
    </source>
</evidence>
<feature type="domain" description="TonB-dependent receptor-like beta-barrel" evidence="4">
    <location>
        <begin position="247"/>
        <end position="550"/>
    </location>
</feature>
<keyword evidence="2" id="KW-0798">TonB box</keyword>
<protein>
    <submittedName>
        <fullName evidence="6">TonB-dependent receptor</fullName>
    </submittedName>
</protein>
<dbReference type="InterPro" id="IPR012910">
    <property type="entry name" value="Plug_dom"/>
</dbReference>
<dbReference type="InterPro" id="IPR000531">
    <property type="entry name" value="Beta-barrel_TonB"/>
</dbReference>
<keyword evidence="6" id="KW-0675">Receptor</keyword>
<feature type="chain" id="PRO_5045639778" evidence="3">
    <location>
        <begin position="33"/>
        <end position="696"/>
    </location>
</feature>
<evidence type="ECO:0000256" key="1">
    <source>
        <dbReference type="ARBA" id="ARBA00022729"/>
    </source>
</evidence>
<feature type="signal peptide" evidence="3">
    <location>
        <begin position="1"/>
        <end position="32"/>
    </location>
</feature>
<sequence length="696" mass="75605">MSAKTRPSPAAPRAAAAVLFAMALLHTDTAGAQVTAAAAPPVDTQIYEHDFFARFSPQSARDMIDLLPGFSLDLGDENLRGFGGGAGNVLVDGQRPSSKSGGIEDALDRIPATQVQRIELIRGSAGLSEAAGQAVVANVVRVRGGASGSWEVEIERAADGIVYPSAELTDARSLGAWETSTKINAFWERFPLSGPRMRFDANGALVSSQLEDRPSTLWQAFISSEAKRPAWGGTLTLNGRFGRSEFLPDTERLGFDGRFPDASPDERFAIDFDSKLWTGEFGIDWARPVGDDWTVKLLSLSSFDVLDDEQIVTVERPVGTEVSGSTFLLEENSFETVFRATATKGGNGRLRPEIGSEIAYNRLDSALALETRDGDDVIVIDLPAANVLVEELRGEAFANLIWRVSPKATLESGLAVEASRISVSGDASNTQTFFFLKPSATFIYDAADGLQLRLGVRRTVGQLDFSQFAASAEAADDRFLGGNPELGPDRTTRLSATLDLRSDTRGALNVEVFHEWRDDVIEQVLLPSGAFGSANAGDGRVWGVTANGSLPLAPLIPGGLVEIEAEFRDSTFLDPITSEKRAISNVSSPDILIEFRQDLTKLKFAWGVSWRAAEKSRFFFGDEESFKRDGEQWSAFIETTRIEGVRATLAIRNIGARNFLRERRFFSPSRAGAFTGSEIIDHDRGFFTTLTLTGQF</sequence>
<gene>
    <name evidence="6" type="ORF">KCG44_12450</name>
</gene>
<comment type="similarity">
    <text evidence="2">Belongs to the TonB-dependent receptor family.</text>
</comment>
<evidence type="ECO:0000256" key="3">
    <source>
        <dbReference type="SAM" id="SignalP"/>
    </source>
</evidence>